<dbReference type="EMBL" id="BRYB01001344">
    <property type="protein sequence ID" value="GMI23681.1"/>
    <property type="molecule type" value="Genomic_DNA"/>
</dbReference>
<proteinExistence type="predicted"/>
<gene>
    <name evidence="2" type="ORF">TeGR_g14043</name>
</gene>
<organism evidence="2 3">
    <name type="scientific">Tetraparma gracilis</name>
    <dbReference type="NCBI Taxonomy" id="2962635"/>
    <lineage>
        <taxon>Eukaryota</taxon>
        <taxon>Sar</taxon>
        <taxon>Stramenopiles</taxon>
        <taxon>Ochrophyta</taxon>
        <taxon>Bolidophyceae</taxon>
        <taxon>Parmales</taxon>
        <taxon>Triparmaceae</taxon>
        <taxon>Tetraparma</taxon>
    </lineage>
</organism>
<sequence>MSVSTAPLPSSPLPALLLFYRYLLTCLATGSPPADSRLPESSRLYLLNLYLPLKLWRRQHYRADSYGRDISDNLSNIALPHTAVPLHWFCLHPALAALYVLLVLPLMCLGAARKEGSGGGGFAKRLLDDESWFTYWRMNCNLAAYHSMVTRDGRDNESDDIKGYRMENKFEFLAKAPPLDVPVSPYLDFPIVVKHRSIEGGMGIHFYSNAVSGGDWIIQKTIDNSAFLKTLLPPNAPLSTFRVLTQSRNSILGAGAPKDLAGLKKNIAPLTCVFRAGRAGALTDHTSLLFNVALPGGKITSAGTNDHWYRTLFKTFNPPVSTDRVTRHPDNPAKELAGVQIPNIDSIIETCVDTHAKMLPDVPFVGFDVVLTDSPDVPGGICLLEVNLSCNFFGGDFDRGSWREFLAEGLEWCEKQDKEAGGDKKRD</sequence>
<evidence type="ECO:0000256" key="1">
    <source>
        <dbReference type="SAM" id="SignalP"/>
    </source>
</evidence>
<evidence type="ECO:0000313" key="3">
    <source>
        <dbReference type="Proteomes" id="UP001165060"/>
    </source>
</evidence>
<protein>
    <recommendedName>
        <fullName evidence="4">Alpha-L-glutamate ligase-related protein ATP-grasp domain-containing protein</fullName>
    </recommendedName>
</protein>
<dbReference type="Proteomes" id="UP001165060">
    <property type="component" value="Unassembled WGS sequence"/>
</dbReference>
<evidence type="ECO:0000313" key="2">
    <source>
        <dbReference type="EMBL" id="GMI23681.1"/>
    </source>
</evidence>
<feature type="chain" id="PRO_5046811243" description="Alpha-L-glutamate ligase-related protein ATP-grasp domain-containing protein" evidence="1">
    <location>
        <begin position="29"/>
        <end position="427"/>
    </location>
</feature>
<name>A0ABQ6MC91_9STRA</name>
<keyword evidence="3" id="KW-1185">Reference proteome</keyword>
<reference evidence="2 3" key="1">
    <citation type="journal article" date="2023" name="Commun. Biol.">
        <title>Genome analysis of Parmales, the sister group of diatoms, reveals the evolutionary specialization of diatoms from phago-mixotrophs to photoautotrophs.</title>
        <authorList>
            <person name="Ban H."/>
            <person name="Sato S."/>
            <person name="Yoshikawa S."/>
            <person name="Yamada K."/>
            <person name="Nakamura Y."/>
            <person name="Ichinomiya M."/>
            <person name="Sato N."/>
            <person name="Blanc-Mathieu R."/>
            <person name="Endo H."/>
            <person name="Kuwata A."/>
            <person name="Ogata H."/>
        </authorList>
    </citation>
    <scope>NUCLEOTIDE SEQUENCE [LARGE SCALE GENOMIC DNA]</scope>
</reference>
<accession>A0ABQ6MC91</accession>
<keyword evidence="1" id="KW-0732">Signal</keyword>
<comment type="caution">
    <text evidence="2">The sequence shown here is derived from an EMBL/GenBank/DDBJ whole genome shotgun (WGS) entry which is preliminary data.</text>
</comment>
<evidence type="ECO:0008006" key="4">
    <source>
        <dbReference type="Google" id="ProtNLM"/>
    </source>
</evidence>
<feature type="signal peptide" evidence="1">
    <location>
        <begin position="1"/>
        <end position="28"/>
    </location>
</feature>